<protein>
    <recommendedName>
        <fullName evidence="4">Membrane domain of glycerophosphoryl diester phosphodiesterase</fullName>
    </recommendedName>
</protein>
<reference evidence="2 3" key="1">
    <citation type="journal article" date="2019" name="Int. J. Syst. Evol. Microbiol.">
        <title>The Global Catalogue of Microorganisms (GCM) 10K type strain sequencing project: providing services to taxonomists for standard genome sequencing and annotation.</title>
        <authorList>
            <consortium name="The Broad Institute Genomics Platform"/>
            <consortium name="The Broad Institute Genome Sequencing Center for Infectious Disease"/>
            <person name="Wu L."/>
            <person name="Ma J."/>
        </authorList>
    </citation>
    <scope>NUCLEOTIDE SEQUENCE [LARGE SCALE GENOMIC DNA]</scope>
    <source>
        <strain evidence="2 3">DSM 29988</strain>
    </source>
</reference>
<dbReference type="RefSeq" id="WP_390223587.1">
    <property type="nucleotide sequence ID" value="NZ_JBHTAA010000005.1"/>
</dbReference>
<feature type="transmembrane region" description="Helical" evidence="1">
    <location>
        <begin position="227"/>
        <end position="245"/>
    </location>
</feature>
<dbReference type="AlphaFoldDB" id="A0ABD5ZFX7"/>
<comment type="caution">
    <text evidence="2">The sequence shown here is derived from an EMBL/GenBank/DDBJ whole genome shotgun (WGS) entry which is preliminary data.</text>
</comment>
<sequence>MSWYAIDALEDARDATASLLLPVDLSRWARLALIALFVGSVGSGGGGANVSNSGGTAPVNGGGTVDGVPIDQLPAWATPENFVIAAIALLALGFVLFLVWTLIGSVMEFVFVDGVVSKDVHVRKPFRERFWLGMRLFAFRVGIILAVFLLIGLPGAALVLGGASLSPSIFLFAIPLVFLAILLFFVVALALQLTTDFVVPTMIAEDRNVLSSWRRVAPLFRAEVGEFGLYVLLRFVLGILASIAIGIATALVLLVVAIPFAIVAGVVVLGLAAAQVSAFSTVGLVLLGILGVLFVAAAIATAAFVQMPVVTYFRYYSLFVLGRADESLDLVSGFRSEDDSPSTEGAAPA</sequence>
<dbReference type="InterPro" id="IPR055966">
    <property type="entry name" value="DUF7544"/>
</dbReference>
<evidence type="ECO:0008006" key="4">
    <source>
        <dbReference type="Google" id="ProtNLM"/>
    </source>
</evidence>
<dbReference type="EMBL" id="JBHTAA010000005">
    <property type="protein sequence ID" value="MFC7204140.1"/>
    <property type="molecule type" value="Genomic_DNA"/>
</dbReference>
<name>A0ABD5ZFX7_9EURY</name>
<feature type="transmembrane region" description="Helical" evidence="1">
    <location>
        <begin position="284"/>
        <end position="305"/>
    </location>
</feature>
<accession>A0ABD5ZFX7</accession>
<feature type="transmembrane region" description="Helical" evidence="1">
    <location>
        <begin position="169"/>
        <end position="191"/>
    </location>
</feature>
<feature type="transmembrane region" description="Helical" evidence="1">
    <location>
        <begin position="83"/>
        <end position="116"/>
    </location>
</feature>
<evidence type="ECO:0000313" key="2">
    <source>
        <dbReference type="EMBL" id="MFC7204140.1"/>
    </source>
</evidence>
<evidence type="ECO:0000256" key="1">
    <source>
        <dbReference type="SAM" id="Phobius"/>
    </source>
</evidence>
<keyword evidence="1" id="KW-0472">Membrane</keyword>
<proteinExistence type="predicted"/>
<dbReference type="Pfam" id="PF24400">
    <property type="entry name" value="DUF7544"/>
    <property type="match status" value="1"/>
</dbReference>
<keyword evidence="1" id="KW-0812">Transmembrane</keyword>
<gene>
    <name evidence="2" type="ORF">ACFQJC_11495</name>
</gene>
<dbReference type="Proteomes" id="UP001596481">
    <property type="component" value="Unassembled WGS sequence"/>
</dbReference>
<feature type="transmembrane region" description="Helical" evidence="1">
    <location>
        <begin position="137"/>
        <end position="163"/>
    </location>
</feature>
<organism evidence="2 3">
    <name type="scientific">Haloferax namakaokahaiae</name>
    <dbReference type="NCBI Taxonomy" id="1748331"/>
    <lineage>
        <taxon>Archaea</taxon>
        <taxon>Methanobacteriati</taxon>
        <taxon>Methanobacteriota</taxon>
        <taxon>Stenosarchaea group</taxon>
        <taxon>Halobacteria</taxon>
        <taxon>Halobacteriales</taxon>
        <taxon>Haloferacaceae</taxon>
        <taxon>Haloferax</taxon>
    </lineage>
</organism>
<keyword evidence="1" id="KW-1133">Transmembrane helix</keyword>
<feature type="transmembrane region" description="Helical" evidence="1">
    <location>
        <begin position="251"/>
        <end position="272"/>
    </location>
</feature>
<evidence type="ECO:0000313" key="3">
    <source>
        <dbReference type="Proteomes" id="UP001596481"/>
    </source>
</evidence>
<keyword evidence="3" id="KW-1185">Reference proteome</keyword>